<evidence type="ECO:0000313" key="2">
    <source>
        <dbReference type="EMBL" id="MDA0167008.1"/>
    </source>
</evidence>
<accession>A0A9X3SBI3</accession>
<evidence type="ECO:0000313" key="3">
    <source>
        <dbReference type="Proteomes" id="UP001149140"/>
    </source>
</evidence>
<dbReference type="AlphaFoldDB" id="A0A9X3SBI3"/>
<dbReference type="EMBL" id="JAPDOD010000084">
    <property type="protein sequence ID" value="MDA0167008.1"/>
    <property type="molecule type" value="Genomic_DNA"/>
</dbReference>
<dbReference type="Proteomes" id="UP001149140">
    <property type="component" value="Unassembled WGS sequence"/>
</dbReference>
<name>A0A9X3SBI3_9ACTN</name>
<feature type="chain" id="PRO_5040866450" evidence="1">
    <location>
        <begin position="25"/>
        <end position="90"/>
    </location>
</feature>
<sequence length="90" mass="9150">MRKLGAALATALVTLGMATSTASAGVPPTTVGVPDLTVFTNTTIVVPAIWANLTADGTTSYAVPFDGKITSFKGAYGRVQRVPCPVARAP</sequence>
<organism evidence="2 3">
    <name type="scientific">Solirubrobacter ginsenosidimutans</name>
    <dbReference type="NCBI Taxonomy" id="490573"/>
    <lineage>
        <taxon>Bacteria</taxon>
        <taxon>Bacillati</taxon>
        <taxon>Actinomycetota</taxon>
        <taxon>Thermoleophilia</taxon>
        <taxon>Solirubrobacterales</taxon>
        <taxon>Solirubrobacteraceae</taxon>
        <taxon>Solirubrobacter</taxon>
    </lineage>
</organism>
<comment type="caution">
    <text evidence="2">The sequence shown here is derived from an EMBL/GenBank/DDBJ whole genome shotgun (WGS) entry which is preliminary data.</text>
</comment>
<keyword evidence="1" id="KW-0732">Signal</keyword>
<dbReference type="RefSeq" id="WP_270046260.1">
    <property type="nucleotide sequence ID" value="NZ_JAPDOD010000084.1"/>
</dbReference>
<gene>
    <name evidence="2" type="ORF">OM076_42500</name>
</gene>
<proteinExistence type="predicted"/>
<feature type="signal peptide" evidence="1">
    <location>
        <begin position="1"/>
        <end position="24"/>
    </location>
</feature>
<reference evidence="2" key="1">
    <citation type="submission" date="2022-10" db="EMBL/GenBank/DDBJ databases">
        <title>The WGS of Solirubrobacter ginsenosidimutans DSM 21036.</title>
        <authorList>
            <person name="Jiang Z."/>
        </authorList>
    </citation>
    <scope>NUCLEOTIDE SEQUENCE</scope>
    <source>
        <strain evidence="2">DSM 21036</strain>
    </source>
</reference>
<keyword evidence="3" id="KW-1185">Reference proteome</keyword>
<evidence type="ECO:0000256" key="1">
    <source>
        <dbReference type="SAM" id="SignalP"/>
    </source>
</evidence>
<protein>
    <submittedName>
        <fullName evidence="2">Uncharacterized protein</fullName>
    </submittedName>
</protein>